<feature type="region of interest" description="Disordered" evidence="1">
    <location>
        <begin position="1"/>
        <end position="20"/>
    </location>
</feature>
<reference evidence="2" key="1">
    <citation type="journal article" date="2023" name="G3 (Bethesda)">
        <title>A reference genome for the long-term kleptoplast-retaining sea slug Elysia crispata morphotype clarki.</title>
        <authorList>
            <person name="Eastman K.E."/>
            <person name="Pendleton A.L."/>
            <person name="Shaikh M.A."/>
            <person name="Suttiyut T."/>
            <person name="Ogas R."/>
            <person name="Tomko P."/>
            <person name="Gavelis G."/>
            <person name="Widhalm J.R."/>
            <person name="Wisecaver J.H."/>
        </authorList>
    </citation>
    <scope>NUCLEOTIDE SEQUENCE</scope>
    <source>
        <strain evidence="2">ECLA1</strain>
    </source>
</reference>
<name>A0AAE0Z9I9_9GAST</name>
<evidence type="ECO:0000313" key="2">
    <source>
        <dbReference type="EMBL" id="KAK3764826.1"/>
    </source>
</evidence>
<sequence length="148" mass="15550">MKVGKARGPDNNFPSVSGSVTVSTRPAVLSTEEAVRLAVPLATLDWIVEKIIMLVRNRIDGTCTQGCDPGYTGRLCEDTCSATCGGRDSSCNQTDGTCTQGCDPGYTGRLCEDTCSATCGGRDNSVTKTDGTCTQGCDPGYTWRLTGM</sequence>
<proteinExistence type="predicted"/>
<comment type="caution">
    <text evidence="2">The sequence shown here is derived from an EMBL/GenBank/DDBJ whole genome shotgun (WGS) entry which is preliminary data.</text>
</comment>
<keyword evidence="3" id="KW-1185">Reference proteome</keyword>
<dbReference type="Proteomes" id="UP001283361">
    <property type="component" value="Unassembled WGS sequence"/>
</dbReference>
<protein>
    <submittedName>
        <fullName evidence="2">Uncharacterized protein</fullName>
    </submittedName>
</protein>
<organism evidence="2 3">
    <name type="scientific">Elysia crispata</name>
    <name type="common">lettuce slug</name>
    <dbReference type="NCBI Taxonomy" id="231223"/>
    <lineage>
        <taxon>Eukaryota</taxon>
        <taxon>Metazoa</taxon>
        <taxon>Spiralia</taxon>
        <taxon>Lophotrochozoa</taxon>
        <taxon>Mollusca</taxon>
        <taxon>Gastropoda</taxon>
        <taxon>Heterobranchia</taxon>
        <taxon>Euthyneura</taxon>
        <taxon>Panpulmonata</taxon>
        <taxon>Sacoglossa</taxon>
        <taxon>Placobranchoidea</taxon>
        <taxon>Plakobranchidae</taxon>
        <taxon>Elysia</taxon>
    </lineage>
</organism>
<evidence type="ECO:0000313" key="3">
    <source>
        <dbReference type="Proteomes" id="UP001283361"/>
    </source>
</evidence>
<dbReference type="EMBL" id="JAWDGP010004379">
    <property type="protein sequence ID" value="KAK3764826.1"/>
    <property type="molecule type" value="Genomic_DNA"/>
</dbReference>
<dbReference type="AlphaFoldDB" id="A0AAE0Z9I9"/>
<evidence type="ECO:0000256" key="1">
    <source>
        <dbReference type="SAM" id="MobiDB-lite"/>
    </source>
</evidence>
<gene>
    <name evidence="2" type="ORF">RRG08_067246</name>
</gene>
<accession>A0AAE0Z9I9</accession>